<dbReference type="GO" id="GO:0032259">
    <property type="term" value="P:methylation"/>
    <property type="evidence" value="ECO:0007669"/>
    <property type="project" value="UniProtKB-KW"/>
</dbReference>
<evidence type="ECO:0000313" key="4">
    <source>
        <dbReference type="EMBL" id="MBU2788357.1"/>
    </source>
</evidence>
<dbReference type="RefSeq" id="WP_215872208.1">
    <property type="nucleotide sequence ID" value="NZ_JAAXYO010000145.1"/>
</dbReference>
<dbReference type="Proteomes" id="UP001197378">
    <property type="component" value="Unassembled WGS sequence"/>
</dbReference>
<evidence type="ECO:0000256" key="1">
    <source>
        <dbReference type="ARBA" id="ARBA00022603"/>
    </source>
</evidence>
<keyword evidence="2" id="KW-0808">Transferase</keyword>
<dbReference type="InterPro" id="IPR029063">
    <property type="entry name" value="SAM-dependent_MTases_sf"/>
</dbReference>
<dbReference type="AlphaFoldDB" id="A0AAE2YQ91"/>
<evidence type="ECO:0000256" key="3">
    <source>
        <dbReference type="SAM" id="MobiDB-lite"/>
    </source>
</evidence>
<dbReference type="Pfam" id="PF02636">
    <property type="entry name" value="Methyltransf_28"/>
    <property type="match status" value="1"/>
</dbReference>
<gene>
    <name evidence="4" type="ORF">HFQ13_09105</name>
</gene>
<evidence type="ECO:0000313" key="5">
    <source>
        <dbReference type="Proteomes" id="UP001197378"/>
    </source>
</evidence>
<feature type="region of interest" description="Disordered" evidence="3">
    <location>
        <begin position="1"/>
        <end position="29"/>
    </location>
</feature>
<dbReference type="PANTHER" id="PTHR12049">
    <property type="entry name" value="PROTEIN ARGININE METHYLTRANSFERASE NDUFAF7, MITOCHONDRIAL"/>
    <property type="match status" value="1"/>
</dbReference>
<dbReference type="EMBL" id="JAAXYO010000145">
    <property type="protein sequence ID" value="MBU2788357.1"/>
    <property type="molecule type" value="Genomic_DNA"/>
</dbReference>
<proteinExistence type="predicted"/>
<keyword evidence="1 4" id="KW-0489">Methyltransferase</keyword>
<comment type="caution">
    <text evidence="4">The sequence shown here is derived from an EMBL/GenBank/DDBJ whole genome shotgun (WGS) entry which is preliminary data.</text>
</comment>
<dbReference type="InterPro" id="IPR003788">
    <property type="entry name" value="NDUFAF7"/>
</dbReference>
<dbReference type="GO" id="GO:0035243">
    <property type="term" value="F:protein-arginine omega-N symmetric methyltransferase activity"/>
    <property type="evidence" value="ECO:0007669"/>
    <property type="project" value="TreeGrafter"/>
</dbReference>
<dbReference type="SUPFAM" id="SSF53335">
    <property type="entry name" value="S-adenosyl-L-methionine-dependent methyltransferases"/>
    <property type="match status" value="1"/>
</dbReference>
<keyword evidence="5" id="KW-1185">Reference proteome</keyword>
<dbReference type="InterPro" id="IPR038375">
    <property type="entry name" value="NDUFAF7_sf"/>
</dbReference>
<sequence>MQPKRNGVVTQSPAGRKASTLPAPDPAAQAHSLTLQAEIRARIAAAGGWISFAEYMEMALYAPGKGYYMAGQRRFGPAGDFVTAPELGAVLGRVLARTLAPHAGRDGILELGGGSGALAAQIHEVLPQVPYHILEPSPDLQAQQRARCPAVQHLQRLPAEWHGVFLANEVLDAMPVAVVEKMADGTLREMGVVTDANDFAWAPASQPLPRPLLEPLQPYGAKWPVGYRSEVCPAATAWMHSLAARLQQGRILLIDYGQEAAAYYQPQRYLGSLRAYHRHHLLEDPFYWPGLCDLTADVNFSAIMAAAVAAGLQIAWYGPLARFLVTHGLPEVYAGLEAQASPEQRLALNNEVKILTLPQEMGERFQVLILEKGAPA</sequence>
<reference evidence="4" key="1">
    <citation type="journal article" date="2021" name="ISME J.">
        <title>Genomic evolution of the class Acidithiobacillia: deep-branching Proteobacteria living in extreme acidic conditions.</title>
        <authorList>
            <person name="Moya-Beltran A."/>
            <person name="Beard S."/>
            <person name="Rojas-Villalobos C."/>
            <person name="Issotta F."/>
            <person name="Gallardo Y."/>
            <person name="Ulloa R."/>
            <person name="Giaveno A."/>
            <person name="Degli Esposti M."/>
            <person name="Johnson D.B."/>
            <person name="Quatrini R."/>
        </authorList>
    </citation>
    <scope>NUCLEOTIDE SEQUENCE</scope>
    <source>
        <strain evidence="4">VAN18-1</strain>
    </source>
</reference>
<accession>A0AAE2YQ91</accession>
<dbReference type="Gene3D" id="3.40.50.12710">
    <property type="match status" value="1"/>
</dbReference>
<organism evidence="4 5">
    <name type="scientific">Igneacidithiobacillus copahuensis</name>
    <dbReference type="NCBI Taxonomy" id="2724909"/>
    <lineage>
        <taxon>Bacteria</taxon>
        <taxon>Pseudomonadati</taxon>
        <taxon>Pseudomonadota</taxon>
        <taxon>Acidithiobacillia</taxon>
        <taxon>Acidithiobacillales</taxon>
        <taxon>Acidithiobacillaceae</taxon>
        <taxon>Igneacidithiobacillus</taxon>
    </lineage>
</organism>
<protein>
    <submittedName>
        <fullName evidence="4">SAM-dependent methyltransferase</fullName>
    </submittedName>
</protein>
<dbReference type="PANTHER" id="PTHR12049:SF7">
    <property type="entry name" value="PROTEIN ARGININE METHYLTRANSFERASE NDUFAF7, MITOCHONDRIAL"/>
    <property type="match status" value="1"/>
</dbReference>
<name>A0AAE2YQ91_9PROT</name>
<evidence type="ECO:0000256" key="2">
    <source>
        <dbReference type="ARBA" id="ARBA00022679"/>
    </source>
</evidence>